<dbReference type="Pfam" id="PF13561">
    <property type="entry name" value="adh_short_C2"/>
    <property type="match status" value="1"/>
</dbReference>
<evidence type="ECO:0000256" key="2">
    <source>
        <dbReference type="ARBA" id="ARBA00023002"/>
    </source>
</evidence>
<evidence type="ECO:0000256" key="1">
    <source>
        <dbReference type="ARBA" id="ARBA00006484"/>
    </source>
</evidence>
<dbReference type="PANTHER" id="PTHR42760">
    <property type="entry name" value="SHORT-CHAIN DEHYDROGENASES/REDUCTASES FAMILY MEMBER"/>
    <property type="match status" value="1"/>
</dbReference>
<evidence type="ECO:0000313" key="4">
    <source>
        <dbReference type="Proteomes" id="UP000242705"/>
    </source>
</evidence>
<organism evidence="3 4">
    <name type="scientific">Sulfobacillus thermosulfidooxidans</name>
    <dbReference type="NCBI Taxonomy" id="28034"/>
    <lineage>
        <taxon>Bacteria</taxon>
        <taxon>Bacillati</taxon>
        <taxon>Bacillota</taxon>
        <taxon>Clostridia</taxon>
        <taxon>Eubacteriales</taxon>
        <taxon>Clostridiales Family XVII. Incertae Sedis</taxon>
        <taxon>Sulfobacillus</taxon>
    </lineage>
</organism>
<proteinExistence type="inferred from homology"/>
<comment type="caution">
    <text evidence="3">The sequence shown here is derived from an EMBL/GenBank/DDBJ whole genome shotgun (WGS) entry which is preliminary data.</text>
</comment>
<dbReference type="PROSITE" id="PS00061">
    <property type="entry name" value="ADH_SHORT"/>
    <property type="match status" value="1"/>
</dbReference>
<dbReference type="CDD" id="cd05233">
    <property type="entry name" value="SDR_c"/>
    <property type="match status" value="1"/>
</dbReference>
<dbReference type="Proteomes" id="UP000242705">
    <property type="component" value="Unassembled WGS sequence"/>
</dbReference>
<comment type="similarity">
    <text evidence="1">Belongs to the short-chain dehydrogenases/reductases (SDR) family.</text>
</comment>
<dbReference type="AlphaFoldDB" id="A0A2T2X247"/>
<dbReference type="InterPro" id="IPR020904">
    <property type="entry name" value="Sc_DH/Rdtase_CS"/>
</dbReference>
<dbReference type="SUPFAM" id="SSF51735">
    <property type="entry name" value="NAD(P)-binding Rossmann-fold domains"/>
    <property type="match status" value="1"/>
</dbReference>
<protein>
    <submittedName>
        <fullName evidence="3">NAD(P)-dependent oxidoreductase</fullName>
    </submittedName>
</protein>
<reference evidence="3 4" key="1">
    <citation type="journal article" date="2014" name="BMC Genomics">
        <title>Comparison of environmental and isolate Sulfobacillus genomes reveals diverse carbon, sulfur, nitrogen, and hydrogen metabolisms.</title>
        <authorList>
            <person name="Justice N.B."/>
            <person name="Norman A."/>
            <person name="Brown C.T."/>
            <person name="Singh A."/>
            <person name="Thomas B.C."/>
            <person name="Banfield J.F."/>
        </authorList>
    </citation>
    <scope>NUCLEOTIDE SEQUENCE [LARGE SCALE GENOMIC DNA]</scope>
    <source>
        <strain evidence="3">AMDSBA5</strain>
    </source>
</reference>
<dbReference type="Gene3D" id="3.40.50.720">
    <property type="entry name" value="NAD(P)-binding Rossmann-like Domain"/>
    <property type="match status" value="1"/>
</dbReference>
<keyword evidence="2" id="KW-0560">Oxidoreductase</keyword>
<dbReference type="GO" id="GO:0016616">
    <property type="term" value="F:oxidoreductase activity, acting on the CH-OH group of donors, NAD or NADP as acceptor"/>
    <property type="evidence" value="ECO:0007669"/>
    <property type="project" value="TreeGrafter"/>
</dbReference>
<accession>A0A2T2X247</accession>
<dbReference type="PANTHER" id="PTHR42760:SF133">
    <property type="entry name" value="3-OXOACYL-[ACYL-CARRIER-PROTEIN] REDUCTASE"/>
    <property type="match status" value="1"/>
</dbReference>
<evidence type="ECO:0000313" key="3">
    <source>
        <dbReference type="EMBL" id="PSR28573.1"/>
    </source>
</evidence>
<dbReference type="InterPro" id="IPR036291">
    <property type="entry name" value="NAD(P)-bd_dom_sf"/>
</dbReference>
<name>A0A2T2X247_SULTH</name>
<dbReference type="InterPro" id="IPR002347">
    <property type="entry name" value="SDR_fam"/>
</dbReference>
<dbReference type="PRINTS" id="PR00081">
    <property type="entry name" value="GDHRDH"/>
</dbReference>
<sequence length="241" mass="25941">MNNPSPVLLATGLTGAIGQALVALMHPSWHIIGIRRSPVNVNTSIECEWIEADLSDYDTLASRVEQALLDRHITRVNGFVHVAGVVYSDDIVHTTGFEWEQTLNVNLRAAFELVKVVKPFLFSPASIVFVSSVDALMASTLGPAAAYGASKAGLEGLMRHLAVEWGHEGIRVNSVMVGALREGMGVADPQEAHGLSEHTALGRLGWAKEVAPAIQFLLEEHLSSYITGHTLRVDGGLNLAY</sequence>
<gene>
    <name evidence="3" type="ORF">C7B47_05290</name>
</gene>
<dbReference type="EMBL" id="PXYX01000006">
    <property type="protein sequence ID" value="PSR28573.1"/>
    <property type="molecule type" value="Genomic_DNA"/>
</dbReference>